<feature type="transmembrane region" description="Helical" evidence="2">
    <location>
        <begin position="26"/>
        <end position="45"/>
    </location>
</feature>
<dbReference type="Proteomes" id="UP000679260">
    <property type="component" value="Chromosome"/>
</dbReference>
<feature type="compositionally biased region" description="Basic and acidic residues" evidence="1">
    <location>
        <begin position="95"/>
        <end position="110"/>
    </location>
</feature>
<evidence type="ECO:0000256" key="1">
    <source>
        <dbReference type="SAM" id="MobiDB-lite"/>
    </source>
</evidence>
<feature type="region of interest" description="Disordered" evidence="1">
    <location>
        <begin position="59"/>
        <end position="113"/>
    </location>
</feature>
<gene>
    <name evidence="3" type="ORF">VEIS1202513_11630</name>
</gene>
<organism evidence="3 4">
    <name type="scientific">Veillonella orientalis</name>
    <dbReference type="NCBI Taxonomy" id="2682455"/>
    <lineage>
        <taxon>Bacteria</taxon>
        <taxon>Bacillati</taxon>
        <taxon>Bacillota</taxon>
        <taxon>Negativicutes</taxon>
        <taxon>Veillonellales</taxon>
        <taxon>Veillonellaceae</taxon>
        <taxon>Veillonella</taxon>
    </lineage>
</organism>
<dbReference type="RefSeq" id="WP_213466988.1">
    <property type="nucleotide sequence ID" value="NZ_AP022322.1"/>
</dbReference>
<feature type="compositionally biased region" description="Basic and acidic residues" evidence="1">
    <location>
        <begin position="64"/>
        <end position="80"/>
    </location>
</feature>
<protein>
    <recommendedName>
        <fullName evidence="5">Pilus assembly protein PilP</fullName>
    </recommendedName>
</protein>
<reference evidence="3 4" key="1">
    <citation type="submission" date="2020-01" db="EMBL/GenBank/DDBJ databases">
        <title>Veillonella burapaensis sp. nov., anaerobic, Gram-stain-negative coccus isolated from saliva of a Thai child.</title>
        <authorList>
            <person name="Mashima I."/>
            <person name="Theodorea C."/>
            <person name="Nakazawa F."/>
            <person name="Thaweboon B."/>
            <person name="Thaweboon S."/>
            <person name="Tamai R."/>
            <person name="Kiyoura Y."/>
        </authorList>
    </citation>
    <scope>NUCLEOTIDE SEQUENCE [LARGE SCALE GENOMIC DNA]</scope>
    <source>
        <strain evidence="3 4">S12025-13</strain>
    </source>
</reference>
<keyword evidence="2" id="KW-0472">Membrane</keyword>
<keyword evidence="2" id="KW-0812">Transmembrane</keyword>
<name>A0ABM7HHP2_9FIRM</name>
<sequence>MNLQDYIQRIKLWINKQYFIIRHYRIVIIIFLVIALGVISVGIFYPSQEDKVQIQSGQFNDEASEQRPEISKDKTEDTFTKRNNGKYKGKSSIDGVDHKPISKRSDDSNGKGRLLYDVSSVERSHPWREVFKNISSTDLLHQNDGTRDFDDDYEEMDDLNNMSDDEWAIVNGNLSSEKKGVRKYRRTKNKTIRTDRKKPKELNGDTTYDKINNFSSARVPSKIAINTNLSSLQEPIELVGIIEGNQNIAILQKGSEEQMVTVGSSWQGISISNITASGVEIIEGGSSRWLKIE</sequence>
<evidence type="ECO:0000313" key="3">
    <source>
        <dbReference type="EMBL" id="BBU36642.1"/>
    </source>
</evidence>
<dbReference type="EMBL" id="AP022322">
    <property type="protein sequence ID" value="BBU36642.1"/>
    <property type="molecule type" value="Genomic_DNA"/>
</dbReference>
<evidence type="ECO:0000256" key="2">
    <source>
        <dbReference type="SAM" id="Phobius"/>
    </source>
</evidence>
<keyword evidence="4" id="KW-1185">Reference proteome</keyword>
<keyword evidence="2" id="KW-1133">Transmembrane helix</keyword>
<accession>A0ABM7HHP2</accession>
<proteinExistence type="predicted"/>
<evidence type="ECO:0008006" key="5">
    <source>
        <dbReference type="Google" id="ProtNLM"/>
    </source>
</evidence>
<evidence type="ECO:0000313" key="4">
    <source>
        <dbReference type="Proteomes" id="UP000679260"/>
    </source>
</evidence>